<dbReference type="Gene3D" id="1.20.1280.50">
    <property type="match status" value="1"/>
</dbReference>
<dbReference type="OrthoDB" id="2755401at2759"/>
<dbReference type="EMBL" id="ML143407">
    <property type="protein sequence ID" value="TBU30299.1"/>
    <property type="molecule type" value="Genomic_DNA"/>
</dbReference>
<organism evidence="2">
    <name type="scientific">Dichomitus squalens</name>
    <dbReference type="NCBI Taxonomy" id="114155"/>
    <lineage>
        <taxon>Eukaryota</taxon>
        <taxon>Fungi</taxon>
        <taxon>Dikarya</taxon>
        <taxon>Basidiomycota</taxon>
        <taxon>Agaricomycotina</taxon>
        <taxon>Agaricomycetes</taxon>
        <taxon>Polyporales</taxon>
        <taxon>Polyporaceae</taxon>
        <taxon>Dichomitus</taxon>
    </lineage>
</organism>
<gene>
    <name evidence="2" type="ORF">BD311DRAFT_755168</name>
</gene>
<evidence type="ECO:0000313" key="2">
    <source>
        <dbReference type="EMBL" id="TBU30299.1"/>
    </source>
</evidence>
<dbReference type="Proteomes" id="UP000292957">
    <property type="component" value="Unassembled WGS sequence"/>
</dbReference>
<dbReference type="InterPro" id="IPR036047">
    <property type="entry name" value="F-box-like_dom_sf"/>
</dbReference>
<feature type="domain" description="F-box" evidence="1">
    <location>
        <begin position="17"/>
        <end position="60"/>
    </location>
</feature>
<name>A0A4Q9MRB0_9APHY</name>
<dbReference type="InterPro" id="IPR001810">
    <property type="entry name" value="F-box_dom"/>
</dbReference>
<reference evidence="2" key="1">
    <citation type="submission" date="2019-01" db="EMBL/GenBank/DDBJ databases">
        <title>Draft genome sequences of three monokaryotic isolates of the white-rot basidiomycete fungus Dichomitus squalens.</title>
        <authorList>
            <consortium name="DOE Joint Genome Institute"/>
            <person name="Lopez S.C."/>
            <person name="Andreopoulos B."/>
            <person name="Pangilinan J."/>
            <person name="Lipzen A."/>
            <person name="Riley R."/>
            <person name="Ahrendt S."/>
            <person name="Ng V."/>
            <person name="Barry K."/>
            <person name="Daum C."/>
            <person name="Grigoriev I.V."/>
            <person name="Hilden K.S."/>
            <person name="Makela M.R."/>
            <person name="de Vries R.P."/>
        </authorList>
    </citation>
    <scope>NUCLEOTIDE SEQUENCE [LARGE SCALE GENOMIC DNA]</scope>
    <source>
        <strain evidence="2">OM18370.1</strain>
    </source>
</reference>
<accession>A0A4Q9MRB0</accession>
<proteinExistence type="predicted"/>
<evidence type="ECO:0000259" key="1">
    <source>
        <dbReference type="Pfam" id="PF12937"/>
    </source>
</evidence>
<dbReference type="Pfam" id="PF12937">
    <property type="entry name" value="F-box-like"/>
    <property type="match status" value="1"/>
</dbReference>
<dbReference type="AlphaFoldDB" id="A0A4Q9MRB0"/>
<protein>
    <recommendedName>
        <fullName evidence="1">F-box domain-containing protein</fullName>
    </recommendedName>
</protein>
<dbReference type="SUPFAM" id="SSF81383">
    <property type="entry name" value="F-box domain"/>
    <property type="match status" value="1"/>
</dbReference>
<sequence length="430" mass="47464">MCSTSYLMGVQQGVSISTVPFELLLSIFSSLEDDKQALASCTLVSKAWRDLALPLLYATMKFESARPDTSFLEFAEQHQDLTGYIKHLTLSGQGLRWGITTTPVLVLDALVSILSKLPALLRLSLSSFRFLSRTDSQIEGPRSTPFALRRLDVLDFCQATSLRSAVADLAGLLSAFTVRTLEFGRVHHYRVDNTAYGTACTHRFDVPNLVVWGMSKEIGLVVRRDTLRSLRVRHLLRWMVPEYIVVFLRDHGRNITELDLDLSWIQGLACRGERPSLLAHCPHAETVCCTPAPPAPSPQLMQVVGEAASSCRALEALVLRIDEVHPTNSLVFSGLLGTLEAGALRKIVLSVDRASSVWPLHLESDEADEGWDWKAVDTLLSRARYPMLDSVVLAPQRPRAGDTQHNLYSAAAKMLPAVHNAGLLQVALCV</sequence>